<dbReference type="GO" id="GO:0005886">
    <property type="term" value="C:plasma membrane"/>
    <property type="evidence" value="ECO:0007669"/>
    <property type="project" value="UniProtKB-SubCell"/>
</dbReference>
<feature type="transmembrane region" description="Helical" evidence="7">
    <location>
        <begin position="256"/>
        <end position="277"/>
    </location>
</feature>
<evidence type="ECO:0000256" key="1">
    <source>
        <dbReference type="ARBA" id="ARBA00004651"/>
    </source>
</evidence>
<evidence type="ECO:0000256" key="5">
    <source>
        <dbReference type="ARBA" id="ARBA00022989"/>
    </source>
</evidence>
<gene>
    <name evidence="9" type="ORF">HF875_14240</name>
</gene>
<feature type="transmembrane region" description="Helical" evidence="7">
    <location>
        <begin position="320"/>
        <end position="338"/>
    </location>
</feature>
<dbReference type="Gene3D" id="1.20.1250.20">
    <property type="entry name" value="MFS general substrate transporter like domains"/>
    <property type="match status" value="1"/>
</dbReference>
<keyword evidence="6 7" id="KW-0472">Membrane</keyword>
<dbReference type="PANTHER" id="PTHR23501">
    <property type="entry name" value="MAJOR FACILITATOR SUPERFAMILY"/>
    <property type="match status" value="1"/>
</dbReference>
<feature type="transmembrane region" description="Helical" evidence="7">
    <location>
        <begin position="159"/>
        <end position="178"/>
    </location>
</feature>
<dbReference type="RefSeq" id="WP_168932601.1">
    <property type="nucleotide sequence ID" value="NZ_JABAFD010000010.1"/>
</dbReference>
<dbReference type="InterPro" id="IPR011701">
    <property type="entry name" value="MFS"/>
</dbReference>
<evidence type="ECO:0000256" key="3">
    <source>
        <dbReference type="ARBA" id="ARBA00022475"/>
    </source>
</evidence>
<keyword evidence="5 7" id="KW-1133">Transmembrane helix</keyword>
<feature type="transmembrane region" description="Helical" evidence="7">
    <location>
        <begin position="220"/>
        <end position="236"/>
    </location>
</feature>
<feature type="transmembrane region" description="Helical" evidence="7">
    <location>
        <begin position="73"/>
        <end position="92"/>
    </location>
</feature>
<evidence type="ECO:0000256" key="2">
    <source>
        <dbReference type="ARBA" id="ARBA00022448"/>
    </source>
</evidence>
<dbReference type="CDD" id="cd17502">
    <property type="entry name" value="MFS_Azr1_MDR_like"/>
    <property type="match status" value="1"/>
</dbReference>
<dbReference type="FunFam" id="1.20.1720.10:FF:000004">
    <property type="entry name" value="EmrB/QacA family drug resistance transporter"/>
    <property type="match status" value="1"/>
</dbReference>
<keyword evidence="4 7" id="KW-0812">Transmembrane</keyword>
<dbReference type="PANTHER" id="PTHR23501:SF191">
    <property type="entry name" value="VACUOLAR BASIC AMINO ACID TRANSPORTER 4"/>
    <property type="match status" value="1"/>
</dbReference>
<feature type="transmembrane region" description="Helical" evidence="7">
    <location>
        <begin position="194"/>
        <end position="214"/>
    </location>
</feature>
<organism evidence="9 10">
    <name type="scientific">Paraclostridium bifermentans</name>
    <name type="common">Clostridium bifermentans</name>
    <dbReference type="NCBI Taxonomy" id="1490"/>
    <lineage>
        <taxon>Bacteria</taxon>
        <taxon>Bacillati</taxon>
        <taxon>Bacillota</taxon>
        <taxon>Clostridia</taxon>
        <taxon>Peptostreptococcales</taxon>
        <taxon>Peptostreptococcaceae</taxon>
        <taxon>Paraclostridium</taxon>
    </lineage>
</organism>
<dbReference type="AlphaFoldDB" id="A0AA44DNI6"/>
<comment type="subcellular location">
    <subcellularLocation>
        <location evidence="1">Cell membrane</location>
        <topology evidence="1">Multi-pass membrane protein</topology>
    </subcellularLocation>
</comment>
<dbReference type="Gene3D" id="1.20.1720.10">
    <property type="entry name" value="Multidrug resistance protein D"/>
    <property type="match status" value="1"/>
</dbReference>
<dbReference type="SUPFAM" id="SSF103473">
    <property type="entry name" value="MFS general substrate transporter"/>
    <property type="match status" value="1"/>
</dbReference>
<keyword evidence="3" id="KW-1003">Cell membrane</keyword>
<feature type="transmembrane region" description="Helical" evidence="7">
    <location>
        <begin position="446"/>
        <end position="464"/>
    </location>
</feature>
<evidence type="ECO:0000256" key="7">
    <source>
        <dbReference type="SAM" id="Phobius"/>
    </source>
</evidence>
<dbReference type="PRINTS" id="PR01036">
    <property type="entry name" value="TCRTETB"/>
</dbReference>
<evidence type="ECO:0000256" key="6">
    <source>
        <dbReference type="ARBA" id="ARBA00023136"/>
    </source>
</evidence>
<proteinExistence type="predicted"/>
<keyword evidence="2" id="KW-0813">Transport</keyword>
<feature type="transmembrane region" description="Helical" evidence="7">
    <location>
        <begin position="289"/>
        <end position="308"/>
    </location>
</feature>
<dbReference type="InterPro" id="IPR020846">
    <property type="entry name" value="MFS_dom"/>
</dbReference>
<feature type="transmembrane region" description="Helical" evidence="7">
    <location>
        <begin position="344"/>
        <end position="369"/>
    </location>
</feature>
<protein>
    <submittedName>
        <fullName evidence="9">MFS transporter</fullName>
    </submittedName>
</protein>
<feature type="transmembrane region" description="Helical" evidence="7">
    <location>
        <begin position="7"/>
        <end position="30"/>
    </location>
</feature>
<dbReference type="GO" id="GO:0022857">
    <property type="term" value="F:transmembrane transporter activity"/>
    <property type="evidence" value="ECO:0007669"/>
    <property type="project" value="InterPro"/>
</dbReference>
<reference evidence="9 10" key="1">
    <citation type="submission" date="2020-04" db="EMBL/GenBank/DDBJ databases">
        <authorList>
            <person name="Hitch T.C.A."/>
            <person name="Wylensek D."/>
            <person name="Clavel T."/>
        </authorList>
    </citation>
    <scope>NUCLEOTIDE SEQUENCE [LARGE SCALE GENOMIC DNA]</scope>
    <source>
        <strain evidence="9 10">Med78_4-601-WT-2</strain>
    </source>
</reference>
<dbReference type="Proteomes" id="UP000573963">
    <property type="component" value="Unassembled WGS sequence"/>
</dbReference>
<comment type="caution">
    <text evidence="9">The sequence shown here is derived from an EMBL/GenBank/DDBJ whole genome shotgun (WGS) entry which is preliminary data.</text>
</comment>
<feature type="transmembrane region" description="Helical" evidence="7">
    <location>
        <begin position="42"/>
        <end position="61"/>
    </location>
</feature>
<evidence type="ECO:0000259" key="8">
    <source>
        <dbReference type="PROSITE" id="PS50850"/>
    </source>
</evidence>
<dbReference type="InterPro" id="IPR036259">
    <property type="entry name" value="MFS_trans_sf"/>
</dbReference>
<feature type="transmembrane region" description="Helical" evidence="7">
    <location>
        <begin position="131"/>
        <end position="153"/>
    </location>
</feature>
<feature type="domain" description="Major facilitator superfamily (MFS) profile" evidence="8">
    <location>
        <begin position="8"/>
        <end position="469"/>
    </location>
</feature>
<dbReference type="Pfam" id="PF07690">
    <property type="entry name" value="MFS_1"/>
    <property type="match status" value="1"/>
</dbReference>
<evidence type="ECO:0000256" key="4">
    <source>
        <dbReference type="ARBA" id="ARBA00022692"/>
    </source>
</evidence>
<dbReference type="EMBL" id="JABAFD010000010">
    <property type="protein sequence ID" value="NME10686.1"/>
    <property type="molecule type" value="Genomic_DNA"/>
</dbReference>
<feature type="transmembrane region" description="Helical" evidence="7">
    <location>
        <begin position="98"/>
        <end position="119"/>
    </location>
</feature>
<evidence type="ECO:0000313" key="9">
    <source>
        <dbReference type="EMBL" id="NME10686.1"/>
    </source>
</evidence>
<evidence type="ECO:0000313" key="10">
    <source>
        <dbReference type="Proteomes" id="UP000573963"/>
    </source>
</evidence>
<sequence length="477" mass="52474">MSKKKRNIIIAIMVSMFLAAFEGTVVTTAMPTIAKSLNGYNLMSWVFSSYLLTSAVSTPIYGKMSDLYGRKKMLSIGIVIFLIGSALCGFSQSMIQLIAFRAIQGIGAGSILTVTYTIVGDVFDLEERSKVQGCLSTVWGVSSLLGPFIGGFFIDYLSWHWIFFINIPFGILSIFLLNKNFEEKLSNSNPKIDYLGSIFLTISIVSILLGVFTTSSSTKIIYAILTIVSLIIFYLIEKKSKEPIVPFDIFSKDTILLNLIGFFVAVILMVTEVYMPLYTQNVIGYSAKISGLLMAPMSITWLLSSFILVKLFKKFGEKKVILGSILILAITCYLLRFTTPDTNLIYLILIIFIMGAGFGGVLNTLIILIQNAVTYEKRGAATSTNALIRTLGQTIGVSVFGGLMNSSISSYFKNSDISNVTADNIYSSGASAYQIMEAFFNGVHNIFYALVFIALICFIAGIFISKKSILEKDDTEI</sequence>
<accession>A0AA44DNI6</accession>
<name>A0AA44DNI6_PARBF</name>
<dbReference type="PROSITE" id="PS50850">
    <property type="entry name" value="MFS"/>
    <property type="match status" value="1"/>
</dbReference>